<feature type="domain" description="TTF-type" evidence="1">
    <location>
        <begin position="72"/>
        <end position="159"/>
    </location>
</feature>
<dbReference type="RefSeq" id="XP_025419483.1">
    <property type="nucleotide sequence ID" value="XM_025563698.1"/>
</dbReference>
<dbReference type="GeneID" id="112689807"/>
<evidence type="ECO:0000259" key="1">
    <source>
        <dbReference type="SMART" id="SM00597"/>
    </source>
</evidence>
<organism evidence="2 3">
    <name type="scientific">Sipha flava</name>
    <name type="common">yellow sugarcane aphid</name>
    <dbReference type="NCBI Taxonomy" id="143950"/>
    <lineage>
        <taxon>Eukaryota</taxon>
        <taxon>Metazoa</taxon>
        <taxon>Ecdysozoa</taxon>
        <taxon>Arthropoda</taxon>
        <taxon>Hexapoda</taxon>
        <taxon>Insecta</taxon>
        <taxon>Pterygota</taxon>
        <taxon>Neoptera</taxon>
        <taxon>Paraneoptera</taxon>
        <taxon>Hemiptera</taxon>
        <taxon>Sternorrhyncha</taxon>
        <taxon>Aphidomorpha</taxon>
        <taxon>Aphidoidea</taxon>
        <taxon>Aphididae</taxon>
        <taxon>Sipha</taxon>
    </lineage>
</organism>
<gene>
    <name evidence="3" type="primary">LOC112689807</name>
</gene>
<evidence type="ECO:0000313" key="3">
    <source>
        <dbReference type="RefSeq" id="XP_025419483.1"/>
    </source>
</evidence>
<accession>A0A8B8G9C9</accession>
<dbReference type="AlphaFoldDB" id="A0A8B8G9C9"/>
<dbReference type="Proteomes" id="UP000694846">
    <property type="component" value="Unplaced"/>
</dbReference>
<keyword evidence="2" id="KW-1185">Reference proteome</keyword>
<dbReference type="OrthoDB" id="6628349at2759"/>
<sequence length="215" mass="25151">MFSIFKCKKTSIVKKSDENSEDVDDPDCIPTSSKNVKVNTTLEFPVIDLGKLETGPRQNKLSIYPRTQFGQQNRSFSSDYFKEYQWLEYSLKKNAAFCFPCRMFGGGEDTWTRNGFINWQKLCSRLKKYHTSLSHVTCVTKLSSFHSRKQGVAFRGHNENDDRRMMNENQSIKELLRRKALSMCTICCGIQSFRKIWVLLIFPKAEIPHKFIRLY</sequence>
<reference evidence="3" key="1">
    <citation type="submission" date="2025-08" db="UniProtKB">
        <authorList>
            <consortium name="RefSeq"/>
        </authorList>
    </citation>
    <scope>IDENTIFICATION</scope>
    <source>
        <tissue evidence="3">Whole body</tissue>
    </source>
</reference>
<dbReference type="InterPro" id="IPR006580">
    <property type="entry name" value="Znf_TTF"/>
</dbReference>
<evidence type="ECO:0000313" key="2">
    <source>
        <dbReference type="Proteomes" id="UP000694846"/>
    </source>
</evidence>
<dbReference type="SMART" id="SM00597">
    <property type="entry name" value="ZnF_TTF"/>
    <property type="match status" value="1"/>
</dbReference>
<proteinExistence type="predicted"/>
<protein>
    <submittedName>
        <fullName evidence="3">Zinc finger MYM-type protein 5-like isoform X1</fullName>
    </submittedName>
</protein>
<name>A0A8B8G9C9_9HEMI</name>